<dbReference type="InterPro" id="IPR049371">
    <property type="entry name" value="GspD-like_N0"/>
</dbReference>
<comment type="subcellular location">
    <subcellularLocation>
        <location evidence="1 10">Cell outer membrane</location>
    </subcellularLocation>
</comment>
<dbReference type="NCBIfam" id="TIGR02517">
    <property type="entry name" value="type_II_gspD"/>
    <property type="match status" value="1"/>
</dbReference>
<evidence type="ECO:0000256" key="4">
    <source>
        <dbReference type="ARBA" id="ARBA00022452"/>
    </source>
</evidence>
<feature type="region of interest" description="Disordered" evidence="11">
    <location>
        <begin position="23"/>
        <end position="68"/>
    </location>
</feature>
<dbReference type="EMBL" id="JABFJV010000105">
    <property type="protein sequence ID" value="NOK35361.1"/>
    <property type="molecule type" value="Genomic_DNA"/>
</dbReference>
<evidence type="ECO:0000256" key="2">
    <source>
        <dbReference type="ARBA" id="ARBA00006980"/>
    </source>
</evidence>
<feature type="domain" description="NolW-like" evidence="14">
    <location>
        <begin position="352"/>
        <end position="441"/>
    </location>
</feature>
<keyword evidence="8" id="KW-0472">Membrane</keyword>
<evidence type="ECO:0000256" key="1">
    <source>
        <dbReference type="ARBA" id="ARBA00004442"/>
    </source>
</evidence>
<organism evidence="16 17">
    <name type="scientific">Corallococcus exercitus</name>
    <dbReference type="NCBI Taxonomy" id="2316736"/>
    <lineage>
        <taxon>Bacteria</taxon>
        <taxon>Pseudomonadati</taxon>
        <taxon>Myxococcota</taxon>
        <taxon>Myxococcia</taxon>
        <taxon>Myxococcales</taxon>
        <taxon>Cystobacterineae</taxon>
        <taxon>Myxococcaceae</taxon>
        <taxon>Corallococcus</taxon>
    </lineage>
</organism>
<evidence type="ECO:0000313" key="17">
    <source>
        <dbReference type="Proteomes" id="UP000563426"/>
    </source>
</evidence>
<dbReference type="PANTHER" id="PTHR30332">
    <property type="entry name" value="PROBABLE GENERAL SECRETION PATHWAY PROTEIN D"/>
    <property type="match status" value="1"/>
</dbReference>
<keyword evidence="9" id="KW-0998">Cell outer membrane</keyword>
<dbReference type="GO" id="GO:0009279">
    <property type="term" value="C:cell outer membrane"/>
    <property type="evidence" value="ECO:0007669"/>
    <property type="project" value="UniProtKB-SubCell"/>
</dbReference>
<accession>A0A7Y4NT31</accession>
<dbReference type="Proteomes" id="UP000563426">
    <property type="component" value="Unassembled WGS sequence"/>
</dbReference>
<dbReference type="Pfam" id="PF03958">
    <property type="entry name" value="Secretin_N"/>
    <property type="match status" value="2"/>
</dbReference>
<dbReference type="InterPro" id="IPR004846">
    <property type="entry name" value="T2SS/T3SS_dom"/>
</dbReference>
<evidence type="ECO:0000259" key="13">
    <source>
        <dbReference type="Pfam" id="PF00263"/>
    </source>
</evidence>
<keyword evidence="3 10" id="KW-0813">Transport</keyword>
<evidence type="ECO:0000256" key="7">
    <source>
        <dbReference type="ARBA" id="ARBA00022927"/>
    </source>
</evidence>
<evidence type="ECO:0000256" key="10">
    <source>
        <dbReference type="RuleBase" id="RU004004"/>
    </source>
</evidence>
<sequence length="873" mass="93158">MKTTLPSWLLCLCLALSGSAWAQRRPTQPGTPAPAPAAQGERDRTITPQGNGNAAPAENQGPRQVPSCEQARRNARYGIYFDKVDIEKLVQTVSDATCRTFILPENVRGKISIIGPENGRVEVDADSFYSAFLAALDANGLAVYPYGRFLKIVDKRSAKQNPIPTIVDEDTPYTTNEQMVTKLFKIKYVEVEPLRGVLQQLVSKDGDTIPYPPDTIIVNDVGSNIHRLERLINQLDSRSSSDEMRIIQVQYATAQDVANTIQKLFEAKAGAGGRAGQRPGNFTQGTPGQPPPGAEGVAGGTDTGGAATLSQIIPDERTNKLIVVASPAAFGRIQDLVREIDIPSGSGNKINVYPLENANSEELASTLQSLAQGTANRPQRGPIPQQPQGLPRAPAQAAELFSGEVKISADKGTNSLVIVASQADYKNMVQIIQQLDQPRRQVFVEAVIMEVNLDRNSEFGINFHQGFSLKTDDGAIPGILGTNYSGGSIPPSFSLANLASMGGFLAGIQGPVLPELKALGIDIPAFGVVLNAMQQSSDVNVLSTPHLLTSDNEEAEITVGQNVPFQSGFTPSALGSSITGAGTGTNGGINPSLLGSLGGLGSLYAPITRQNVELKLTVKPQINESDYIRLVITEQTEEIASSDPVLGPTTSKRSAKTTVIAKDMETVVIGGIMQDRTLESVSKVPVLGDIPLLGHLFRDTTRRKTKTNLLLFLTPYIIRGQEDFRRIFERKMKERQQFVEQFYGQVPGYDVAVDFSRKPGPLSRMNQAVIKEEQRVENGGSGTGNERVIRPAGAPPAAGGAAPAAPSPARPGGQAPAPQEGATPSPEGEQAPRNLEAPPEGSERSVPAPQPEVIAPTPDADAERLRIQPGDGE</sequence>
<feature type="signal peptide" evidence="12">
    <location>
        <begin position="1"/>
        <end position="22"/>
    </location>
</feature>
<dbReference type="InterPro" id="IPR038591">
    <property type="entry name" value="NolW-like_sf"/>
</dbReference>
<feature type="region of interest" description="Disordered" evidence="11">
    <location>
        <begin position="768"/>
        <end position="873"/>
    </location>
</feature>
<keyword evidence="17" id="KW-1185">Reference proteome</keyword>
<dbReference type="AlphaFoldDB" id="A0A7Y4NT31"/>
<evidence type="ECO:0000313" key="16">
    <source>
        <dbReference type="EMBL" id="NOK35361.1"/>
    </source>
</evidence>
<feature type="domain" description="Type II/III secretion system secretin-like" evidence="13">
    <location>
        <begin position="532"/>
        <end position="719"/>
    </location>
</feature>
<gene>
    <name evidence="16" type="primary">gspD</name>
    <name evidence="16" type="ORF">HMI49_19340</name>
</gene>
<keyword evidence="4" id="KW-1134">Transmembrane beta strand</keyword>
<feature type="region of interest" description="Disordered" evidence="11">
    <location>
        <begin position="372"/>
        <end position="392"/>
    </location>
</feature>
<evidence type="ECO:0000256" key="5">
    <source>
        <dbReference type="ARBA" id="ARBA00022692"/>
    </source>
</evidence>
<feature type="compositionally biased region" description="Low complexity" evidence="11">
    <location>
        <begin position="810"/>
        <end position="824"/>
    </location>
</feature>
<dbReference type="PANTHER" id="PTHR30332:SF24">
    <property type="entry name" value="SECRETIN GSPD-RELATED"/>
    <property type="match status" value="1"/>
</dbReference>
<evidence type="ECO:0000256" key="3">
    <source>
        <dbReference type="ARBA" id="ARBA00022448"/>
    </source>
</evidence>
<dbReference type="Gene3D" id="3.30.1370.120">
    <property type="match status" value="3"/>
</dbReference>
<evidence type="ECO:0000259" key="14">
    <source>
        <dbReference type="Pfam" id="PF03958"/>
    </source>
</evidence>
<dbReference type="InterPro" id="IPR013356">
    <property type="entry name" value="T2SS_GspD"/>
</dbReference>
<evidence type="ECO:0000256" key="8">
    <source>
        <dbReference type="ARBA" id="ARBA00023136"/>
    </source>
</evidence>
<reference evidence="16 17" key="1">
    <citation type="submission" date="2020-05" db="EMBL/GenBank/DDBJ databases">
        <authorList>
            <person name="Whitworth D."/>
        </authorList>
    </citation>
    <scope>NUCLEOTIDE SEQUENCE [LARGE SCALE GENOMIC DNA]</scope>
    <source>
        <strain evidence="16 17">AB043B</strain>
    </source>
</reference>
<name>A0A7Y4NT31_9BACT</name>
<evidence type="ECO:0000256" key="12">
    <source>
        <dbReference type="SAM" id="SignalP"/>
    </source>
</evidence>
<dbReference type="RefSeq" id="WP_171436112.1">
    <property type="nucleotide sequence ID" value="NZ_JABFJV010000105.1"/>
</dbReference>
<feature type="region of interest" description="Disordered" evidence="11">
    <location>
        <begin position="270"/>
        <end position="311"/>
    </location>
</feature>
<dbReference type="GO" id="GO:0015628">
    <property type="term" value="P:protein secretion by the type II secretion system"/>
    <property type="evidence" value="ECO:0007669"/>
    <property type="project" value="InterPro"/>
</dbReference>
<evidence type="ECO:0000259" key="15">
    <source>
        <dbReference type="Pfam" id="PF21305"/>
    </source>
</evidence>
<proteinExistence type="inferred from homology"/>
<feature type="chain" id="PRO_5031140836" evidence="12">
    <location>
        <begin position="23"/>
        <end position="873"/>
    </location>
</feature>
<dbReference type="InterPro" id="IPR001775">
    <property type="entry name" value="GspD/PilQ"/>
</dbReference>
<dbReference type="Pfam" id="PF21305">
    <property type="entry name" value="type_II_gspD_N0"/>
    <property type="match status" value="1"/>
</dbReference>
<dbReference type="InterPro" id="IPR050810">
    <property type="entry name" value="Bact_Secretion_Sys_Channel"/>
</dbReference>
<evidence type="ECO:0000256" key="6">
    <source>
        <dbReference type="ARBA" id="ARBA00022729"/>
    </source>
</evidence>
<keyword evidence="7" id="KW-0653">Protein transport</keyword>
<keyword evidence="6 12" id="KW-0732">Signal</keyword>
<feature type="domain" description="GspD-like N0" evidence="15">
    <location>
        <begin position="81"/>
        <end position="152"/>
    </location>
</feature>
<feature type="compositionally biased region" description="Low complexity" evidence="11">
    <location>
        <begin position="791"/>
        <end position="804"/>
    </location>
</feature>
<dbReference type="Pfam" id="PF00263">
    <property type="entry name" value="Secretin"/>
    <property type="match status" value="1"/>
</dbReference>
<evidence type="ECO:0000256" key="9">
    <source>
        <dbReference type="ARBA" id="ARBA00023237"/>
    </source>
</evidence>
<protein>
    <submittedName>
        <fullName evidence="16">Type II secretion system secretin GspD</fullName>
    </submittedName>
</protein>
<comment type="similarity">
    <text evidence="2">Belongs to the bacterial secretin family. GSP D subfamily.</text>
</comment>
<feature type="compositionally biased region" description="Low complexity" evidence="11">
    <location>
        <begin position="377"/>
        <end position="392"/>
    </location>
</feature>
<comment type="caution">
    <text evidence="16">The sequence shown here is derived from an EMBL/GenBank/DDBJ whole genome shotgun (WGS) entry which is preliminary data.</text>
</comment>
<keyword evidence="5" id="KW-0812">Transmembrane</keyword>
<dbReference type="GO" id="GO:0015627">
    <property type="term" value="C:type II protein secretion system complex"/>
    <property type="evidence" value="ECO:0007669"/>
    <property type="project" value="InterPro"/>
</dbReference>
<evidence type="ECO:0000256" key="11">
    <source>
        <dbReference type="SAM" id="MobiDB-lite"/>
    </source>
</evidence>
<feature type="domain" description="NolW-like" evidence="14">
    <location>
        <begin position="244"/>
        <end position="344"/>
    </location>
</feature>
<dbReference type="PRINTS" id="PR00811">
    <property type="entry name" value="BCTERIALGSPD"/>
</dbReference>
<dbReference type="InterPro" id="IPR005644">
    <property type="entry name" value="NolW-like"/>
</dbReference>